<evidence type="ECO:0000313" key="2">
    <source>
        <dbReference type="Proteomes" id="UP000242561"/>
    </source>
</evidence>
<dbReference type="STRING" id="1913578.LPB140_04815"/>
<sequence length="188" mass="21176">MMGKYYMKIFNMIFCLSLPLAIGGCTPPIMGEVNSAGIQQAKFTSYFILDDADELGSLQIRQKTAQHIHELMQDKGAAPAENLQDAAQIVHYSYSVRPGQYNIVHQDAANSRATKGRKLGLFDKKCEFYQHRLIIEIIDQKNGELQYRGEASEQHCDDNIEKNITILTNMAMSDFGAPKGKRISSRKK</sequence>
<proteinExistence type="predicted"/>
<accession>A0A1L3JAZ8</accession>
<dbReference type="OrthoDB" id="7594239at2"/>
<dbReference type="Proteomes" id="UP000242561">
    <property type="component" value="Chromosome"/>
</dbReference>
<dbReference type="EMBL" id="CP018154">
    <property type="protein sequence ID" value="APG62233.1"/>
    <property type="molecule type" value="Genomic_DNA"/>
</dbReference>
<dbReference type="KEGG" id="sphl:LPB140_04815"/>
<protein>
    <submittedName>
        <fullName evidence="1">Uncharacterized protein</fullName>
    </submittedName>
</protein>
<keyword evidence="2" id="KW-1185">Reference proteome</keyword>
<organism evidence="1 2">
    <name type="scientific">Sphingorhabdus lutea</name>
    <dbReference type="NCBI Taxonomy" id="1913578"/>
    <lineage>
        <taxon>Bacteria</taxon>
        <taxon>Pseudomonadati</taxon>
        <taxon>Pseudomonadota</taxon>
        <taxon>Alphaproteobacteria</taxon>
        <taxon>Sphingomonadales</taxon>
        <taxon>Sphingomonadaceae</taxon>
        <taxon>Sphingorhabdus</taxon>
    </lineage>
</organism>
<gene>
    <name evidence="1" type="ORF">LPB140_04815</name>
</gene>
<reference evidence="1 2" key="1">
    <citation type="submission" date="2016-11" db="EMBL/GenBank/DDBJ databases">
        <title>Sphingorhabdus sp. LPB0140, isolated from marine environment.</title>
        <authorList>
            <person name="Kim E."/>
            <person name="Yi H."/>
        </authorList>
    </citation>
    <scope>NUCLEOTIDE SEQUENCE [LARGE SCALE GENOMIC DNA]</scope>
    <source>
        <strain evidence="1 2">LPB0140</strain>
    </source>
</reference>
<dbReference type="AlphaFoldDB" id="A0A1L3JAZ8"/>
<name>A0A1L3JAZ8_9SPHN</name>
<dbReference type="PROSITE" id="PS51257">
    <property type="entry name" value="PROKAR_LIPOPROTEIN"/>
    <property type="match status" value="1"/>
</dbReference>
<evidence type="ECO:0000313" key="1">
    <source>
        <dbReference type="EMBL" id="APG62233.1"/>
    </source>
</evidence>